<evidence type="ECO:0000256" key="4">
    <source>
        <dbReference type="ARBA" id="ARBA00023288"/>
    </source>
</evidence>
<accession>A0A3P7NWB6</accession>
<keyword evidence="4" id="KW-0449">Lipoprotein</keyword>
<keyword evidence="7" id="KW-1185">Reference proteome</keyword>
<gene>
    <name evidence="6" type="ORF">DILT_LOCUS5697</name>
</gene>
<reference evidence="6 7" key="1">
    <citation type="submission" date="2018-11" db="EMBL/GenBank/DDBJ databases">
        <authorList>
            <consortium name="Pathogen Informatics"/>
        </authorList>
    </citation>
    <scope>NUCLEOTIDE SEQUENCE [LARGE SCALE GENOMIC DNA]</scope>
</reference>
<dbReference type="PANTHER" id="PTHR12895:SF9">
    <property type="entry name" value="DYMECLIN"/>
    <property type="match status" value="1"/>
</dbReference>
<feature type="compositionally biased region" description="Basic and acidic residues" evidence="5">
    <location>
        <begin position="39"/>
        <end position="50"/>
    </location>
</feature>
<sequence length="159" mass="17697">MANMSPKIVSLHPYVSQALVGLLQRLVKRHKRLVNELRNHNGEQNEEHQEPSPADSTVVDASSPVPSVKVNMAPSTNALAIDLSLLEEVIRMALEIFNAILTHSLTSNTHLIYALLYQREYLTPLHSHPAFQVSAPTSPLSSHLFYPPDFRRNPASDST</sequence>
<dbReference type="Proteomes" id="UP000281553">
    <property type="component" value="Unassembled WGS sequence"/>
</dbReference>
<dbReference type="Pfam" id="PF09742">
    <property type="entry name" value="Dymeclin"/>
    <property type="match status" value="1"/>
</dbReference>
<comment type="similarity">
    <text evidence="1">Belongs to the dymeclin family.</text>
</comment>
<keyword evidence="3" id="KW-0519">Myristate</keyword>
<dbReference type="EMBL" id="UYRU01047968">
    <property type="protein sequence ID" value="VDN09866.1"/>
    <property type="molecule type" value="Genomic_DNA"/>
</dbReference>
<protein>
    <recommendedName>
        <fullName evidence="2">Dymeclin</fullName>
    </recommendedName>
</protein>
<dbReference type="OrthoDB" id="6143152at2759"/>
<dbReference type="GO" id="GO:0005794">
    <property type="term" value="C:Golgi apparatus"/>
    <property type="evidence" value="ECO:0007669"/>
    <property type="project" value="TreeGrafter"/>
</dbReference>
<dbReference type="GO" id="GO:0007030">
    <property type="term" value="P:Golgi organization"/>
    <property type="evidence" value="ECO:0007669"/>
    <property type="project" value="TreeGrafter"/>
</dbReference>
<evidence type="ECO:0000313" key="6">
    <source>
        <dbReference type="EMBL" id="VDN09866.1"/>
    </source>
</evidence>
<evidence type="ECO:0000256" key="2">
    <source>
        <dbReference type="ARBA" id="ARBA00015736"/>
    </source>
</evidence>
<organism evidence="6 7">
    <name type="scientific">Dibothriocephalus latus</name>
    <name type="common">Fish tapeworm</name>
    <name type="synonym">Diphyllobothrium latum</name>
    <dbReference type="NCBI Taxonomy" id="60516"/>
    <lineage>
        <taxon>Eukaryota</taxon>
        <taxon>Metazoa</taxon>
        <taxon>Spiralia</taxon>
        <taxon>Lophotrochozoa</taxon>
        <taxon>Platyhelminthes</taxon>
        <taxon>Cestoda</taxon>
        <taxon>Eucestoda</taxon>
        <taxon>Diphyllobothriidea</taxon>
        <taxon>Diphyllobothriidae</taxon>
        <taxon>Dibothriocephalus</taxon>
    </lineage>
</organism>
<proteinExistence type="inferred from homology"/>
<evidence type="ECO:0000256" key="3">
    <source>
        <dbReference type="ARBA" id="ARBA00022707"/>
    </source>
</evidence>
<evidence type="ECO:0000256" key="5">
    <source>
        <dbReference type="SAM" id="MobiDB-lite"/>
    </source>
</evidence>
<dbReference type="InterPro" id="IPR019142">
    <property type="entry name" value="Dymeclin"/>
</dbReference>
<evidence type="ECO:0000256" key="1">
    <source>
        <dbReference type="ARBA" id="ARBA00010603"/>
    </source>
</evidence>
<evidence type="ECO:0000313" key="7">
    <source>
        <dbReference type="Proteomes" id="UP000281553"/>
    </source>
</evidence>
<name>A0A3P7NWB6_DIBLA</name>
<feature type="region of interest" description="Disordered" evidence="5">
    <location>
        <begin position="39"/>
        <end position="61"/>
    </location>
</feature>
<dbReference type="AlphaFoldDB" id="A0A3P7NWB6"/>
<dbReference type="PANTHER" id="PTHR12895">
    <property type="entry name" value="DYMECLIN"/>
    <property type="match status" value="1"/>
</dbReference>